<keyword evidence="1" id="KW-0489">Methyltransferase</keyword>
<dbReference type="SUPFAM" id="SSF46785">
    <property type="entry name" value="Winged helix' DNA-binding domain"/>
    <property type="match status" value="1"/>
</dbReference>
<evidence type="ECO:0000256" key="3">
    <source>
        <dbReference type="ARBA" id="ARBA00022691"/>
    </source>
</evidence>
<keyword evidence="9" id="KW-0471">Melatonin biosynthesis</keyword>
<proteinExistence type="predicted"/>
<organism evidence="13 14">
    <name type="scientific">Pogona vitticeps</name>
    <name type="common">central bearded dragon</name>
    <dbReference type="NCBI Taxonomy" id="103695"/>
    <lineage>
        <taxon>Eukaryota</taxon>
        <taxon>Metazoa</taxon>
        <taxon>Chordata</taxon>
        <taxon>Craniata</taxon>
        <taxon>Vertebrata</taxon>
        <taxon>Euteleostomi</taxon>
        <taxon>Lepidosauria</taxon>
        <taxon>Squamata</taxon>
        <taxon>Bifurcata</taxon>
        <taxon>Unidentata</taxon>
        <taxon>Episquamata</taxon>
        <taxon>Toxicofera</taxon>
        <taxon>Iguania</taxon>
        <taxon>Acrodonta</taxon>
        <taxon>Agamidae</taxon>
        <taxon>Amphibolurinae</taxon>
        <taxon>Pogona</taxon>
    </lineage>
</organism>
<evidence type="ECO:0000256" key="7">
    <source>
        <dbReference type="ARBA" id="ARBA00040730"/>
    </source>
</evidence>
<evidence type="ECO:0000256" key="10">
    <source>
        <dbReference type="PIRSR" id="PIRSR005739-1"/>
    </source>
</evidence>
<dbReference type="InterPro" id="IPR016461">
    <property type="entry name" value="COMT-like"/>
</dbReference>
<sequence length="346" mass="38853">MSVTEDTETIRTLFRQQHGFLMSKIMFTACELGVFDLLLESGEPLSSGAIAERLGTSPSGTERLLEACVGLKLLRMERKDSEGLYGNTNLANLCLAKSSPKSQYHYLKFQSEVIYPGLQFLTDIVREGKGPFKTTHGMLQKSFFEASCSSEEELQRFSDAMDDAWSLYGREVMSAFNLSHFSLIYDLGGGSGALAKECISLYPNSTITVFDLRKVVERAKKHSMSSNKMRITFKEGDFFKDPVPEADLYILARILHDWEDEKCVQLLTKLHQACRPGGGVLVIEMLLNEDRCGPFEAHLHSLLMLVLTEGKERTPSEYKALYTAAGFKEVQHKKGSRYGIILGRKQ</sequence>
<dbReference type="Proteomes" id="UP001652642">
    <property type="component" value="Chromosome 3"/>
</dbReference>
<protein>
    <recommendedName>
        <fullName evidence="7">Acetylserotonin O-methyltransferase</fullName>
        <ecNumber evidence="6">2.1.1.4</ecNumber>
    </recommendedName>
    <alternativeName>
        <fullName evidence="8">Hydroxyindole O-methyltransferase</fullName>
    </alternativeName>
</protein>
<dbReference type="GO" id="GO:0046983">
    <property type="term" value="F:protein dimerization activity"/>
    <property type="evidence" value="ECO:0007669"/>
    <property type="project" value="InterPro"/>
</dbReference>
<dbReference type="InParanoid" id="A0A6J0SH41"/>
<dbReference type="GeneID" id="110070786"/>
<dbReference type="AlphaFoldDB" id="A0A6J0SH41"/>
<feature type="active site" description="Proton acceptor" evidence="10">
    <location>
        <position position="256"/>
    </location>
</feature>
<gene>
    <name evidence="14" type="primary">LOC110070786</name>
</gene>
<comment type="pathway">
    <text evidence="5">Aromatic compound metabolism; melatonin biosynthesis; melatonin from serotonin: step 1/2.</text>
</comment>
<keyword evidence="13" id="KW-1185">Reference proteome</keyword>
<dbReference type="EC" id="2.1.1.4" evidence="6"/>
<accession>A0A6J0SH41</accession>
<evidence type="ECO:0000259" key="12">
    <source>
        <dbReference type="Pfam" id="PF08100"/>
    </source>
</evidence>
<dbReference type="GO" id="GO:0030187">
    <property type="term" value="P:melatonin biosynthetic process"/>
    <property type="evidence" value="ECO:0007669"/>
    <property type="project" value="UniProtKB-KW"/>
</dbReference>
<feature type="domain" description="O-methyltransferase C-terminal" evidence="11">
    <location>
        <begin position="121"/>
        <end position="328"/>
    </location>
</feature>
<evidence type="ECO:0000256" key="6">
    <source>
        <dbReference type="ARBA" id="ARBA00039116"/>
    </source>
</evidence>
<dbReference type="PANTHER" id="PTHR43712">
    <property type="entry name" value="PUTATIVE (AFU_ORTHOLOGUE AFUA_4G14580)-RELATED"/>
    <property type="match status" value="1"/>
</dbReference>
<dbReference type="OrthoDB" id="1606438at2759"/>
<dbReference type="PROSITE" id="PS51683">
    <property type="entry name" value="SAM_OMT_II"/>
    <property type="match status" value="1"/>
</dbReference>
<evidence type="ECO:0000256" key="2">
    <source>
        <dbReference type="ARBA" id="ARBA00022679"/>
    </source>
</evidence>
<dbReference type="KEGG" id="pvt:110070786"/>
<feature type="domain" description="O-methyltransferase dimerisation" evidence="12">
    <location>
        <begin position="17"/>
        <end position="96"/>
    </location>
</feature>
<dbReference type="GO" id="GO:0017096">
    <property type="term" value="F:acetylserotonin O-methyltransferase activity"/>
    <property type="evidence" value="ECO:0007669"/>
    <property type="project" value="UniProtKB-EC"/>
</dbReference>
<dbReference type="InterPro" id="IPR036388">
    <property type="entry name" value="WH-like_DNA-bd_sf"/>
</dbReference>
<dbReference type="Gene3D" id="3.40.50.150">
    <property type="entry name" value="Vaccinia Virus protein VP39"/>
    <property type="match status" value="1"/>
</dbReference>
<evidence type="ECO:0000256" key="9">
    <source>
        <dbReference type="ARBA" id="ARBA00043260"/>
    </source>
</evidence>
<dbReference type="PANTHER" id="PTHR43712:SF2">
    <property type="entry name" value="O-METHYLTRANSFERASE CICE"/>
    <property type="match status" value="1"/>
</dbReference>
<dbReference type="InterPro" id="IPR001077">
    <property type="entry name" value="COMT_C"/>
</dbReference>
<name>A0A6J0SH41_9SAUR</name>
<dbReference type="InterPro" id="IPR029063">
    <property type="entry name" value="SAM-dependent_MTases_sf"/>
</dbReference>
<dbReference type="CDD" id="cd02440">
    <property type="entry name" value="AdoMet_MTases"/>
    <property type="match status" value="1"/>
</dbReference>
<comment type="function">
    <text evidence="4">Catalyzes the transfer of a methyl group onto N-acetylserotonin, producing melatonin (N-acetyl-5-methoxytryptamine).</text>
</comment>
<evidence type="ECO:0000259" key="11">
    <source>
        <dbReference type="Pfam" id="PF00891"/>
    </source>
</evidence>
<evidence type="ECO:0000313" key="14">
    <source>
        <dbReference type="RefSeq" id="XP_020634158.2"/>
    </source>
</evidence>
<evidence type="ECO:0000256" key="8">
    <source>
        <dbReference type="ARBA" id="ARBA00043054"/>
    </source>
</evidence>
<dbReference type="Pfam" id="PF00891">
    <property type="entry name" value="Methyltransf_2"/>
    <property type="match status" value="1"/>
</dbReference>
<reference evidence="14" key="1">
    <citation type="submission" date="2025-08" db="UniProtKB">
        <authorList>
            <consortium name="RefSeq"/>
        </authorList>
    </citation>
    <scope>IDENTIFICATION</scope>
</reference>
<dbReference type="PIRSF" id="PIRSF005739">
    <property type="entry name" value="O-mtase"/>
    <property type="match status" value="1"/>
</dbReference>
<evidence type="ECO:0000256" key="1">
    <source>
        <dbReference type="ARBA" id="ARBA00022603"/>
    </source>
</evidence>
<evidence type="ECO:0000313" key="13">
    <source>
        <dbReference type="Proteomes" id="UP001652642"/>
    </source>
</evidence>
<keyword evidence="2" id="KW-0808">Transferase</keyword>
<dbReference type="InterPro" id="IPR012967">
    <property type="entry name" value="COMT_dimerisation"/>
</dbReference>
<dbReference type="RefSeq" id="XP_020634158.2">
    <property type="nucleotide sequence ID" value="XM_020778499.2"/>
</dbReference>
<dbReference type="Gene3D" id="1.10.10.10">
    <property type="entry name" value="Winged helix-like DNA-binding domain superfamily/Winged helix DNA-binding domain"/>
    <property type="match status" value="1"/>
</dbReference>
<keyword evidence="3" id="KW-0949">S-adenosyl-L-methionine</keyword>
<dbReference type="SUPFAM" id="SSF53335">
    <property type="entry name" value="S-adenosyl-L-methionine-dependent methyltransferases"/>
    <property type="match status" value="1"/>
</dbReference>
<dbReference type="InterPro" id="IPR036390">
    <property type="entry name" value="WH_DNA-bd_sf"/>
</dbReference>
<evidence type="ECO:0000256" key="5">
    <source>
        <dbReference type="ARBA" id="ARBA00037926"/>
    </source>
</evidence>
<dbReference type="Pfam" id="PF08100">
    <property type="entry name" value="Dimerisation"/>
    <property type="match status" value="1"/>
</dbReference>
<dbReference type="GO" id="GO:0032259">
    <property type="term" value="P:methylation"/>
    <property type="evidence" value="ECO:0007669"/>
    <property type="project" value="UniProtKB-KW"/>
</dbReference>
<evidence type="ECO:0000256" key="4">
    <source>
        <dbReference type="ARBA" id="ARBA00037645"/>
    </source>
</evidence>